<dbReference type="AlphaFoldDB" id="A0A6N8F218"/>
<protein>
    <submittedName>
        <fullName evidence="2">Terminase</fullName>
    </submittedName>
</protein>
<reference evidence="2 3" key="1">
    <citation type="submission" date="2019-11" db="EMBL/GenBank/DDBJ databases">
        <title>Draft genome sequences of five Paenibacillus species of dairy origin.</title>
        <authorList>
            <person name="Olajide A.M."/>
            <person name="Chen S."/>
            <person name="Lapointe G."/>
        </authorList>
    </citation>
    <scope>NUCLEOTIDE SEQUENCE [LARGE SCALE GENOMIC DNA]</scope>
    <source>
        <strain evidence="2 3">3CT49</strain>
    </source>
</reference>
<feature type="region of interest" description="Disordered" evidence="1">
    <location>
        <begin position="185"/>
        <end position="207"/>
    </location>
</feature>
<dbReference type="EMBL" id="WNZZ01000017">
    <property type="protein sequence ID" value="MUG24758.1"/>
    <property type="molecule type" value="Genomic_DNA"/>
</dbReference>
<dbReference type="Proteomes" id="UP000442469">
    <property type="component" value="Unassembled WGS sequence"/>
</dbReference>
<dbReference type="RefSeq" id="WP_413773864.1">
    <property type="nucleotide sequence ID" value="NZ_WNZZ01000017.1"/>
</dbReference>
<accession>A0A6N8F218</accession>
<sequence>MGRNAKPVSLHLAQGNPNRLTKEEIQQRKESEIKLGKTELDRMKPPSFVKNDTVAYSYWKQLIKEYKEAAKQGIELLTSSDVSLLALYCRTYSEYEKLLKQYQKIETIAIDDDVFEEYFESLQAQAEENEQDINEYGLRAMKYISQLASLEGVLKIETAINKKMDMLIKMQDRLFLNPLAKVKNVPKPKEKEKPASKFSKFGGGRSG</sequence>
<evidence type="ECO:0000313" key="2">
    <source>
        <dbReference type="EMBL" id="MUG24758.1"/>
    </source>
</evidence>
<evidence type="ECO:0000256" key="1">
    <source>
        <dbReference type="SAM" id="MobiDB-lite"/>
    </source>
</evidence>
<proteinExistence type="predicted"/>
<organism evidence="2 3">
    <name type="scientific">Paenibacillus macerans</name>
    <name type="common">Bacillus macerans</name>
    <dbReference type="NCBI Taxonomy" id="44252"/>
    <lineage>
        <taxon>Bacteria</taxon>
        <taxon>Bacillati</taxon>
        <taxon>Bacillota</taxon>
        <taxon>Bacilli</taxon>
        <taxon>Bacillales</taxon>
        <taxon>Paenibacillaceae</taxon>
        <taxon>Paenibacillus</taxon>
    </lineage>
</organism>
<comment type="caution">
    <text evidence="2">The sequence shown here is derived from an EMBL/GenBank/DDBJ whole genome shotgun (WGS) entry which is preliminary data.</text>
</comment>
<gene>
    <name evidence="2" type="ORF">GNQ08_20530</name>
</gene>
<evidence type="ECO:0000313" key="3">
    <source>
        <dbReference type="Proteomes" id="UP000442469"/>
    </source>
</evidence>
<name>A0A6N8F218_PAEMA</name>